<dbReference type="GO" id="GO:0005975">
    <property type="term" value="P:carbohydrate metabolic process"/>
    <property type="evidence" value="ECO:0007669"/>
    <property type="project" value="InterPro"/>
</dbReference>
<evidence type="ECO:0000256" key="2">
    <source>
        <dbReference type="ARBA" id="ARBA00011738"/>
    </source>
</evidence>
<evidence type="ECO:0000313" key="11">
    <source>
        <dbReference type="Proteomes" id="UP000310200"/>
    </source>
</evidence>
<feature type="chain" id="PRO_5020773361" description="beta-glucosidase" evidence="9">
    <location>
        <begin position="23"/>
        <end position="1419"/>
    </location>
</feature>
<dbReference type="STRING" id="300112.A0A4S2KPM1"/>
<dbReference type="PROSITE" id="PS00572">
    <property type="entry name" value="GLYCOSYL_HYDROL_F1_1"/>
    <property type="match status" value="2"/>
</dbReference>
<comment type="subunit">
    <text evidence="2">Homodimer.</text>
</comment>
<dbReference type="EMBL" id="QBLH01002097">
    <property type="protein sequence ID" value="TGZ49798.1"/>
    <property type="molecule type" value="Genomic_DNA"/>
</dbReference>
<dbReference type="FunFam" id="3.20.20.80:FF:000020">
    <property type="entry name" value="Beta-glucosidase 12"/>
    <property type="match status" value="1"/>
</dbReference>
<evidence type="ECO:0000256" key="1">
    <source>
        <dbReference type="ARBA" id="ARBA00010838"/>
    </source>
</evidence>
<gene>
    <name evidence="10" type="ORF">DBV15_06194</name>
</gene>
<comment type="similarity">
    <text evidence="1">Belongs to the glycosyl hydrolase 1 family.</text>
</comment>
<evidence type="ECO:0000256" key="6">
    <source>
        <dbReference type="ARBA" id="ARBA00023295"/>
    </source>
</evidence>
<dbReference type="Pfam" id="PF00232">
    <property type="entry name" value="Glyco_hydro_1"/>
    <property type="match status" value="4"/>
</dbReference>
<protein>
    <recommendedName>
        <fullName evidence="3">beta-glucosidase</fullName>
        <ecNumber evidence="3">3.2.1.21</ecNumber>
    </recommendedName>
</protein>
<name>A0A4S2KPM1_9HYME</name>
<dbReference type="PANTHER" id="PTHR10353">
    <property type="entry name" value="GLYCOSYL HYDROLASE"/>
    <property type="match status" value="1"/>
</dbReference>
<organism evidence="10 11">
    <name type="scientific">Temnothorax longispinosus</name>
    <dbReference type="NCBI Taxonomy" id="300112"/>
    <lineage>
        <taxon>Eukaryota</taxon>
        <taxon>Metazoa</taxon>
        <taxon>Ecdysozoa</taxon>
        <taxon>Arthropoda</taxon>
        <taxon>Hexapoda</taxon>
        <taxon>Insecta</taxon>
        <taxon>Pterygota</taxon>
        <taxon>Neoptera</taxon>
        <taxon>Endopterygota</taxon>
        <taxon>Hymenoptera</taxon>
        <taxon>Apocrita</taxon>
        <taxon>Aculeata</taxon>
        <taxon>Formicoidea</taxon>
        <taxon>Formicidae</taxon>
        <taxon>Myrmicinae</taxon>
        <taxon>Temnothorax</taxon>
    </lineage>
</organism>
<keyword evidence="9" id="KW-0732">Signal</keyword>
<dbReference type="PANTHER" id="PTHR10353:SF36">
    <property type="entry name" value="LP05116P"/>
    <property type="match status" value="1"/>
</dbReference>
<reference evidence="10 11" key="1">
    <citation type="journal article" date="2019" name="Philos. Trans. R. Soc. Lond., B, Biol. Sci.">
        <title>Ant behaviour and brain gene expression of defending hosts depend on the ecological success of the intruding social parasite.</title>
        <authorList>
            <person name="Kaur R."/>
            <person name="Stoldt M."/>
            <person name="Jongepier E."/>
            <person name="Feldmeyer B."/>
            <person name="Menzel F."/>
            <person name="Bornberg-Bauer E."/>
            <person name="Foitzik S."/>
        </authorList>
    </citation>
    <scope>NUCLEOTIDE SEQUENCE [LARGE SCALE GENOMIC DNA]</scope>
    <source>
        <tissue evidence="10">Whole body</tissue>
    </source>
</reference>
<evidence type="ECO:0000256" key="3">
    <source>
        <dbReference type="ARBA" id="ARBA00012744"/>
    </source>
</evidence>
<dbReference type="FunFam" id="3.20.20.80:FF:000013">
    <property type="entry name" value="lactase-phlorizin hydrolase"/>
    <property type="match status" value="1"/>
</dbReference>
<dbReference type="GO" id="GO:0008422">
    <property type="term" value="F:beta-glucosidase activity"/>
    <property type="evidence" value="ECO:0007669"/>
    <property type="project" value="TreeGrafter"/>
</dbReference>
<evidence type="ECO:0000256" key="9">
    <source>
        <dbReference type="SAM" id="SignalP"/>
    </source>
</evidence>
<comment type="caution">
    <text evidence="10">The sequence shown here is derived from an EMBL/GenBank/DDBJ whole genome shotgun (WGS) entry which is preliminary data.</text>
</comment>
<proteinExistence type="inferred from homology"/>
<keyword evidence="11" id="KW-1185">Reference proteome</keyword>
<dbReference type="Proteomes" id="UP000310200">
    <property type="component" value="Unassembled WGS sequence"/>
</dbReference>
<dbReference type="InterPro" id="IPR017853">
    <property type="entry name" value="GH"/>
</dbReference>
<evidence type="ECO:0000256" key="4">
    <source>
        <dbReference type="ARBA" id="ARBA00022801"/>
    </source>
</evidence>
<dbReference type="SUPFAM" id="SSF51445">
    <property type="entry name" value="(Trans)glycosidases"/>
    <property type="match status" value="4"/>
</dbReference>
<evidence type="ECO:0000256" key="7">
    <source>
        <dbReference type="PROSITE-ProRule" id="PRU10055"/>
    </source>
</evidence>
<evidence type="ECO:0000313" key="10">
    <source>
        <dbReference type="EMBL" id="TGZ49798.1"/>
    </source>
</evidence>
<dbReference type="PRINTS" id="PR00131">
    <property type="entry name" value="GLHYDRLASE1"/>
</dbReference>
<feature type="active site" description="Nucleophile" evidence="7">
    <location>
        <position position="1317"/>
    </location>
</feature>
<keyword evidence="6 8" id="KW-0326">Glycosidase</keyword>
<dbReference type="PROSITE" id="PS00653">
    <property type="entry name" value="GLYCOSYL_HYDROL_F1_2"/>
    <property type="match status" value="2"/>
</dbReference>
<evidence type="ECO:0000256" key="8">
    <source>
        <dbReference type="RuleBase" id="RU004468"/>
    </source>
</evidence>
<keyword evidence="4 8" id="KW-0378">Hydrolase</keyword>
<sequence length="1419" mass="162809">MASYSYLGVAFSFIFVVTHSFADNTLSFPKGFLFGTASSAYQIEGAWNEGGKGENVWDQFVHEHPNLIRDGSNGDVACDSYYKYKEDIQLLKNMGVDFYRFSLSWSRILPTGYANVINQEGLDYYKNLINELLANGIEPFVTLYHWDHPVIFESMGGWTNEMMVEWISDYARVVFKELGPKVKYFMTINEPTICNQMYYDGTKAPGKKLGYPGKYLCMHNILKAHAKIFHIYDKEFRKQQKGQIGIVLYCSGAFPKNPFDTAAVDVQFQFDCGWVAHPIFSKTGDYPAIMRNQIAENSTSDFFGLNHYTLKLVEIVPRSKGQAWYDYSGVKTSIDSSRPKSASDWLRVVPAGFLEIIKKIASEYDNPPIFITENGFSDRCCTSDYLRISYLHSYMKAMLTAIRESGCNVKGYAVWSLLDNFEWNKGYTERFGLVHVNFTDPNRTRTPKWSMNCFADDTLSFPKDFLFGTATSAYQIEGAWNEGGKGENVWDQFVHEHQNLIRDGSNGDVACDSYHKYKEDVQLLKNMGVDFYRFSLSWSRILPTGYANVINQEGLDYYKNLINELLANGIEPFVTLYHWDHPVIFESMGGWTNEMMVEWISDYARVVFKELGPKVKYFMTINEPTICNQMYYDGTKAPGKKLGYPGKYLCMHNILKAHAKIFHIYDKEFRKQQKGQIGIVLYCSGAFPKNPFDTAAVDVQFQFDCGWVAHPIFSKTVIFESMGGWTNEMMVEWISDYARVVFKELGPKVKYFMTINEPNIICHNMYYDGTLLAPGKKLGYPGKYLCVHNILKAHAKIYHIYDKEFRKQQKGHIGLVPACTGAFPKNPFDTTAVDVHFQFDCGWMAHPVYSKTGDYPAIMRQRIAENSKLDGFPRSILPVFSPEWVQYIKGTSDFFALNHYSSKLVETVPRSKGQAWYDYSGVKTSIDPSWPKSASDGLRKELGMKAVRKEFLSNAQCHLIIEALRDVSILGKGENVWDHFVHEHQNLIRDGSNGDVACDSYHKYKEDVQLLKNMGVDFYRFSLSWSRILPTGYANVINQEGLDYYKNLINELLANGIEPFVTLYHWDHPVIFESMGGWTNEMMVEWISDYARVVFKELGPKVKYFMTINEPTIICNNFYYNGTLLAPGKKLGYPGKYLCMHNILKAHAKIYHIYDKEFRKQQKGQIGIVPTCSGAFPKNPFDTTAVDVDFQFDCGWVAHPIFSKTGDYPAIMRNHIAENSKLDGFPRSILPIYSPEWVQYIKGTSDFFALNHYTSRLVETVPRSKGQALYDYSGVKRSIDPSWPKSASDWGVVAAGFREIIKKIASEYDNPPIFITENGFSDRCCTFDYLRISYLHSYMKAMLTAIRESGCNVKGYAAWSLLDNFEWTSGYTVRFGLVHVNFTDPNRTRTPKWSMNWYKHVIETKKLFIDELPIAANIV</sequence>
<dbReference type="EC" id="3.2.1.21" evidence="3"/>
<dbReference type="InterPro" id="IPR033132">
    <property type="entry name" value="GH_1_N_CS"/>
</dbReference>
<dbReference type="Gene3D" id="3.20.20.80">
    <property type="entry name" value="Glycosidases"/>
    <property type="match status" value="4"/>
</dbReference>
<feature type="active site" description="Nucleophile" evidence="7">
    <location>
        <position position="373"/>
    </location>
</feature>
<feature type="signal peptide" evidence="9">
    <location>
        <begin position="1"/>
        <end position="22"/>
    </location>
</feature>
<evidence type="ECO:0000256" key="5">
    <source>
        <dbReference type="ARBA" id="ARBA00023180"/>
    </source>
</evidence>
<dbReference type="InterPro" id="IPR018120">
    <property type="entry name" value="Glyco_hydro_1_AS"/>
</dbReference>
<keyword evidence="5" id="KW-0325">Glycoprotein</keyword>
<dbReference type="InterPro" id="IPR001360">
    <property type="entry name" value="Glyco_hydro_1"/>
</dbReference>
<accession>A0A4S2KPM1</accession>